<evidence type="ECO:0000313" key="2">
    <source>
        <dbReference type="Proteomes" id="UP000195305"/>
    </source>
</evidence>
<dbReference type="AlphaFoldDB" id="A0A1Y4T489"/>
<sequence length="1027" mass="117958">MVRQNFFELLNGLDFNEKNEQVIEEAIKKWIKEKNQLFSIETDLIEKNKIKEEMALESEMRKVMFNVELRKQEAQAMIEKRKSEIDNLARILSTDKEGPIPIMNARLRSISEKSGLKIQEVSKIFKNHHFDIKMKANTLDFNKYFLRDQMGEINKLLAEMNKPDVAKKYPWLTKKVNSLYDLLACYNNEPNMNYYNKKTGDLLSIATDGDKVYSIKQNVPEARTLFSKAKNDAFANDETRMRYDNSRKLMELDEFFAIAKNVPDSMKKDESFADVVIKRIQTKFPDYDLALTIYNQTLGLMRDPYEPEKALIHVYCGNCQSPATFQSVKEAMQAKCPVCGEMYYRKCPNCGKLIPTSIRKCTKCHFDLLEYQYFDSYYQNAKQAIQDSDIALAVEYYHKAQVADPKNNQLKSLDEQIKKLNQMYEKPLNQLQEYINKNEYNKANSYLSQIKSQYPKLNLKAQEKKIQDTLEKAKQMFNQKSNNMYEAANTCIRILRDVSDFIDAKEFVMQTAPRPVSHFMVTLENNGVQLSWHASPDIGVEYVILRKEDSPSKNINDGEQIFCSAGTLTYVDRKINPGSIYYYTAFVRRMSVLSQPVSQTITYTVDMGEDMLNFYLDKGKCIFTWTLPKNAIGVRVLKSKSGAVANQPGGNTQCVANNVYSSFEDGHLENGVLYQYRFQIIYQMKGKLIYTNGITKDIISEDIPDPVTIRQGQYNSTQQKIILDIKSNTPKPYKIQIIHLVGSFGLPNDIINTSELTKYGKIVAYGDSLDSKIQFAPLKNTGYKLGIATIAGSKAVLGNYVNISTFEKCEIDKQKTKVKNNRLNIHLKEPLAKNIIKLYYACKIKDNLSSKPPYLTKDNLDEMKVISLESYERQHCIPIDALPENQLYITVIAELSQGNQSYFSEPSKLYINNSPKKKIYYEIQWKGTFTPRRKGAILRIDGENTECPTLYLVGTTDGKIPLDYTGKNVIVAKKIESQPSKSLSVLLDIPDSIPAKAKLRLFIDKEDQDEYELEVLNEKSLNVPTKK</sequence>
<reference evidence="1 2" key="1">
    <citation type="journal article" date="2018" name="BMC Genomics">
        <title>Whole genome sequencing and function prediction of 133 gut anaerobes isolated from chicken caecum in pure cultures.</title>
        <authorList>
            <person name="Medvecky M."/>
            <person name="Cejkova D."/>
            <person name="Polansky O."/>
            <person name="Karasova D."/>
            <person name="Kubasova T."/>
            <person name="Cizek A."/>
            <person name="Rychlik I."/>
        </authorList>
    </citation>
    <scope>NUCLEOTIDE SEQUENCE [LARGE SCALE GENOMIC DNA]</scope>
    <source>
        <strain evidence="1 2">An13</strain>
    </source>
</reference>
<protein>
    <submittedName>
        <fullName evidence="1">Uncharacterized protein</fullName>
    </submittedName>
</protein>
<dbReference type="Gene3D" id="2.60.40.10">
    <property type="entry name" value="Immunoglobulins"/>
    <property type="match status" value="1"/>
</dbReference>
<gene>
    <name evidence="1" type="ORF">B5E75_01960</name>
</gene>
<dbReference type="RefSeq" id="WP_087357117.1">
    <property type="nucleotide sequence ID" value="NZ_NFLJ01000004.1"/>
</dbReference>
<evidence type="ECO:0000313" key="1">
    <source>
        <dbReference type="EMBL" id="OUQ36061.1"/>
    </source>
</evidence>
<proteinExistence type="predicted"/>
<dbReference type="InterPro" id="IPR013783">
    <property type="entry name" value="Ig-like_fold"/>
</dbReference>
<organism evidence="1 2">
    <name type="scientific">Massilimicrobiota timonensis</name>
    <dbReference type="NCBI Taxonomy" id="1776392"/>
    <lineage>
        <taxon>Bacteria</taxon>
        <taxon>Bacillati</taxon>
        <taxon>Bacillota</taxon>
        <taxon>Erysipelotrichia</taxon>
        <taxon>Erysipelotrichales</taxon>
        <taxon>Erysipelotrichaceae</taxon>
        <taxon>Massilimicrobiota</taxon>
    </lineage>
</organism>
<keyword evidence="2" id="KW-1185">Reference proteome</keyword>
<dbReference type="InterPro" id="IPR011990">
    <property type="entry name" value="TPR-like_helical_dom_sf"/>
</dbReference>
<dbReference type="Proteomes" id="UP000195305">
    <property type="component" value="Unassembled WGS sequence"/>
</dbReference>
<dbReference type="EMBL" id="NFLJ01000004">
    <property type="protein sequence ID" value="OUQ36061.1"/>
    <property type="molecule type" value="Genomic_DNA"/>
</dbReference>
<accession>A0A1Y4T489</accession>
<dbReference type="OrthoDB" id="9788304at2"/>
<dbReference type="InterPro" id="IPR036116">
    <property type="entry name" value="FN3_sf"/>
</dbReference>
<name>A0A1Y4T489_9FIRM</name>
<comment type="caution">
    <text evidence="1">The sequence shown here is derived from an EMBL/GenBank/DDBJ whole genome shotgun (WGS) entry which is preliminary data.</text>
</comment>
<dbReference type="SUPFAM" id="SSF49265">
    <property type="entry name" value="Fibronectin type III"/>
    <property type="match status" value="1"/>
</dbReference>
<dbReference type="Gene3D" id="1.25.40.10">
    <property type="entry name" value="Tetratricopeptide repeat domain"/>
    <property type="match status" value="1"/>
</dbReference>